<dbReference type="EMBL" id="DMUP01000035">
    <property type="protein sequence ID" value="HAR55434.1"/>
    <property type="molecule type" value="Genomic_DNA"/>
</dbReference>
<dbReference type="AlphaFoldDB" id="A0A348WLM2"/>
<dbReference type="PANTHER" id="PTHR34387:SF2">
    <property type="entry name" value="SLR1258 PROTEIN"/>
    <property type="match status" value="1"/>
</dbReference>
<dbReference type="Gene3D" id="3.30.70.2970">
    <property type="entry name" value="Protein of unknown function (DUF541), domain 2"/>
    <property type="match status" value="1"/>
</dbReference>
<evidence type="ECO:0000256" key="1">
    <source>
        <dbReference type="SAM" id="SignalP"/>
    </source>
</evidence>
<accession>A0A348WLM2</accession>
<dbReference type="Gene3D" id="3.30.110.170">
    <property type="entry name" value="Protein of unknown function (DUF541), domain 1"/>
    <property type="match status" value="1"/>
</dbReference>
<dbReference type="InterPro" id="IPR052022">
    <property type="entry name" value="26kDa_periplasmic_antigen"/>
</dbReference>
<evidence type="ECO:0000313" key="3">
    <source>
        <dbReference type="Proteomes" id="UP000262878"/>
    </source>
</evidence>
<gene>
    <name evidence="2" type="ORF">DCR58_01470</name>
</gene>
<name>A0A348WLM2_9GAMM</name>
<dbReference type="InterPro" id="IPR007497">
    <property type="entry name" value="SIMPL/DUF541"/>
</dbReference>
<dbReference type="RefSeq" id="WP_006956582.1">
    <property type="nucleotide sequence ID" value="NZ_DAIRLQ010000005.1"/>
</dbReference>
<evidence type="ECO:0000313" key="2">
    <source>
        <dbReference type="EMBL" id="HAR55434.1"/>
    </source>
</evidence>
<feature type="chain" id="PRO_5016907010" evidence="1">
    <location>
        <begin position="29"/>
        <end position="234"/>
    </location>
</feature>
<keyword evidence="1" id="KW-0732">Signal</keyword>
<reference evidence="2 3" key="1">
    <citation type="journal article" date="2018" name="Nat. Biotechnol.">
        <title>A standardized bacterial taxonomy based on genome phylogeny substantially revises the tree of life.</title>
        <authorList>
            <person name="Parks D.H."/>
            <person name="Chuvochina M."/>
            <person name="Waite D.W."/>
            <person name="Rinke C."/>
            <person name="Skarshewski A."/>
            <person name="Chaumeil P.A."/>
            <person name="Hugenholtz P."/>
        </authorList>
    </citation>
    <scope>NUCLEOTIDE SEQUENCE [LARGE SCALE GENOMIC DNA]</scope>
    <source>
        <strain evidence="2">UBA9360</strain>
    </source>
</reference>
<dbReference type="STRING" id="314276.OS145_10550"/>
<dbReference type="PANTHER" id="PTHR34387">
    <property type="entry name" value="SLR1258 PROTEIN"/>
    <property type="match status" value="1"/>
</dbReference>
<organism evidence="2 3">
    <name type="scientific">Idiomarina baltica</name>
    <dbReference type="NCBI Taxonomy" id="190892"/>
    <lineage>
        <taxon>Bacteria</taxon>
        <taxon>Pseudomonadati</taxon>
        <taxon>Pseudomonadota</taxon>
        <taxon>Gammaproteobacteria</taxon>
        <taxon>Alteromonadales</taxon>
        <taxon>Idiomarinaceae</taxon>
        <taxon>Idiomarina</taxon>
    </lineage>
</organism>
<proteinExistence type="predicted"/>
<dbReference type="Proteomes" id="UP000262878">
    <property type="component" value="Unassembled WGS sequence"/>
</dbReference>
<dbReference type="GO" id="GO:0006974">
    <property type="term" value="P:DNA damage response"/>
    <property type="evidence" value="ECO:0007669"/>
    <property type="project" value="TreeGrafter"/>
</dbReference>
<comment type="caution">
    <text evidence="2">The sequence shown here is derived from an EMBL/GenBank/DDBJ whole genome shotgun (WGS) entry which is preliminary data.</text>
</comment>
<feature type="signal peptide" evidence="1">
    <location>
        <begin position="1"/>
        <end position="28"/>
    </location>
</feature>
<protein>
    <submittedName>
        <fullName evidence="2">SIMPL domain-containing protein</fullName>
    </submittedName>
</protein>
<dbReference type="Pfam" id="PF04402">
    <property type="entry name" value="SIMPL"/>
    <property type="match status" value="1"/>
</dbReference>
<sequence>MKPFFPSRNIIIATAIAVLASVSFGATAQTKTADQIRVTGAASASAVPDQVSLQFSIEQRGDKLSAMKGLVDQTTEKLLRDLVKRDVPERNIRSYQLQVYPQYQNDDGQTKQDGFVVMREISITLPDIEQYDQIVDLALAQGVTRVSQVRFEVSNQKDLYQRALADAFAAARDKAGQLAGVAQRELGSVLEITEQSYPRPVVFHMAEARMDAKSPSMPGEQQIEARLEVVFSLK</sequence>